<dbReference type="InterPro" id="IPR008927">
    <property type="entry name" value="6-PGluconate_DH-like_C_sf"/>
</dbReference>
<feature type="compositionally biased region" description="Low complexity" evidence="8">
    <location>
        <begin position="39"/>
        <end position="51"/>
    </location>
</feature>
<dbReference type="InterPro" id="IPR001753">
    <property type="entry name" value="Enoyl-CoA_hydra/iso"/>
</dbReference>
<reference evidence="10 11" key="1">
    <citation type="submission" date="2017-05" db="EMBL/GenBank/DDBJ databases">
        <title>Comparative genomic and metabolic analysis of manganese-oxidizing mechanisms in Celeribater manganoxidans DY25T: its adaption to the environment of polymetallic nodule.</title>
        <authorList>
            <person name="Wang X."/>
        </authorList>
    </citation>
    <scope>NUCLEOTIDE SEQUENCE [LARGE SCALE GENOMIC DNA]</scope>
    <source>
        <strain evidence="10 11">DY25</strain>
    </source>
</reference>
<dbReference type="InterPro" id="IPR006108">
    <property type="entry name" value="3HC_DH_C"/>
</dbReference>
<dbReference type="GO" id="GO:0004300">
    <property type="term" value="F:enoyl-CoA hydratase activity"/>
    <property type="evidence" value="ECO:0007669"/>
    <property type="project" value="UniProtKB-ARBA"/>
</dbReference>
<protein>
    <recommendedName>
        <fullName evidence="9">3-hydroxyacyl-CoA dehydrogenase C-terminal domain-containing protein</fullName>
    </recommendedName>
</protein>
<evidence type="ECO:0000313" key="11">
    <source>
        <dbReference type="Proteomes" id="UP000219050"/>
    </source>
</evidence>
<evidence type="ECO:0000256" key="6">
    <source>
        <dbReference type="ARBA" id="ARBA00023268"/>
    </source>
</evidence>
<gene>
    <name evidence="10" type="ORF">CBW24_09975</name>
</gene>
<keyword evidence="2" id="KW-0443">Lipid metabolism</keyword>
<dbReference type="KEGG" id="cmag:CBW24_09975"/>
<dbReference type="InterPro" id="IPR036291">
    <property type="entry name" value="NAD(P)-bd_dom_sf"/>
</dbReference>
<keyword evidence="11" id="KW-1185">Reference proteome</keyword>
<organism evidence="10 11">
    <name type="scientific">Pacificitalea manganoxidans</name>
    <dbReference type="NCBI Taxonomy" id="1411902"/>
    <lineage>
        <taxon>Bacteria</taxon>
        <taxon>Pseudomonadati</taxon>
        <taxon>Pseudomonadota</taxon>
        <taxon>Alphaproteobacteria</taxon>
        <taxon>Rhodobacterales</taxon>
        <taxon>Paracoccaceae</taxon>
        <taxon>Pacificitalea</taxon>
    </lineage>
</organism>
<dbReference type="GO" id="GO:0006631">
    <property type="term" value="P:fatty acid metabolic process"/>
    <property type="evidence" value="ECO:0007669"/>
    <property type="project" value="InterPro"/>
</dbReference>
<dbReference type="PANTHER" id="PTHR23309">
    <property type="entry name" value="3-HYDROXYACYL-COA DEHYROGENASE"/>
    <property type="match status" value="1"/>
</dbReference>
<dbReference type="OrthoDB" id="9771883at2"/>
<evidence type="ECO:0000256" key="1">
    <source>
        <dbReference type="ARBA" id="ARBA00004275"/>
    </source>
</evidence>
<dbReference type="SUPFAM" id="SSF51735">
    <property type="entry name" value="NAD(P)-binding Rossmann-fold domains"/>
    <property type="match status" value="1"/>
</dbReference>
<comment type="catalytic activity">
    <reaction evidence="7">
        <text>a (3S)-3-hydroxyacyl-CoA + NAD(+) = a 3-oxoacyl-CoA + NADH + H(+)</text>
        <dbReference type="Rhea" id="RHEA:22432"/>
        <dbReference type="ChEBI" id="CHEBI:15378"/>
        <dbReference type="ChEBI" id="CHEBI:57318"/>
        <dbReference type="ChEBI" id="CHEBI:57540"/>
        <dbReference type="ChEBI" id="CHEBI:57945"/>
        <dbReference type="ChEBI" id="CHEBI:90726"/>
        <dbReference type="EC" id="1.1.1.35"/>
    </reaction>
</comment>
<dbReference type="GO" id="GO:0016853">
    <property type="term" value="F:isomerase activity"/>
    <property type="evidence" value="ECO:0007669"/>
    <property type="project" value="UniProtKB-KW"/>
</dbReference>
<evidence type="ECO:0000256" key="5">
    <source>
        <dbReference type="ARBA" id="ARBA00023239"/>
    </source>
</evidence>
<sequence>MTVQGSHRQGRGRPQVAPRHSDGTRKVGAVANARNSPDATQAPQTAPPAAQHSRSDKAATDSAPQPPTAPRLATVSEPAAIRRFRVRQLDAPGRAALRSCLRDARADAHDASAALLLVFDVPLAGVADADLAALATEIELAAPPVFALIETDLSGAAAELTLAARARIARSGATLAFDAVRLALPPGAGASQRLPRLVGAEAALELLCSGLRIDAATAEVLGVVDLVTEARLAPVVRHLARAALPPARARREGITEPLSFQKAIAAARTRSAPPLGPPDLPPVARDMVVGQIIDGIESAVLLGFDAALNREATLFEEAFDGPVAPALVHLDRAWPERAARAGASSAPDLLTRIALTGGGSRGATLAAAATLAGLGVLLADPSAPHLSLAETRTRRALEPLLAEGRSGAERLEVQQGWDALRGLPMVIETLPGHAAARPALLADLAAATTQDAADDPATVLVSGSDRPDLDQLADALPAEARARLIGLRLPGLRLPDLRLQGMRLPEIRQGGDAARSGVVEIIAGNATGPEAIHMAQELAHALALPWLLVGPVEGFISERLLWALRIGADSCLDAGARPAEVDAAVLRAGFALRPYRQIDALGLGGAEADRARLQDATTGALPQTGLAGALWRLGWTGRLAGLGYYDYATAMPTEHPDIGMVLDSVRTGRGRRAQGLTPGQIVNRCLLAVTVEAARLLAEHRVTDARALDLAAVRGTGLPAHTGGPLHWAGRRGLLRVKSELSRLAQEEGAFWQPPALIADLVKHGRRFEDLPAQDVNLTPRAEA</sequence>
<dbReference type="Pfam" id="PF00378">
    <property type="entry name" value="ECH_1"/>
    <property type="match status" value="1"/>
</dbReference>
<keyword evidence="4" id="KW-0413">Isomerase</keyword>
<dbReference type="AlphaFoldDB" id="A0A291M013"/>
<evidence type="ECO:0000256" key="4">
    <source>
        <dbReference type="ARBA" id="ARBA00023235"/>
    </source>
</evidence>
<feature type="domain" description="3-hydroxyacyl-CoA dehydrogenase C-terminal" evidence="9">
    <location>
        <begin position="554"/>
        <end position="647"/>
    </location>
</feature>
<evidence type="ECO:0000256" key="7">
    <source>
        <dbReference type="ARBA" id="ARBA00049556"/>
    </source>
</evidence>
<dbReference type="Gene3D" id="1.10.1040.50">
    <property type="match status" value="1"/>
</dbReference>
<dbReference type="Pfam" id="PF00725">
    <property type="entry name" value="3HCDH"/>
    <property type="match status" value="1"/>
</dbReference>
<keyword evidence="2" id="KW-0442">Lipid degradation</keyword>
<keyword evidence="5" id="KW-0456">Lyase</keyword>
<feature type="region of interest" description="Disordered" evidence="8">
    <location>
        <begin position="1"/>
        <end position="76"/>
    </location>
</feature>
<evidence type="ECO:0000256" key="3">
    <source>
        <dbReference type="ARBA" id="ARBA00023140"/>
    </source>
</evidence>
<dbReference type="Gene3D" id="3.90.226.10">
    <property type="entry name" value="2-enoyl-CoA Hydratase, Chain A, domain 1"/>
    <property type="match status" value="1"/>
</dbReference>
<dbReference type="Gene3D" id="3.40.50.720">
    <property type="entry name" value="NAD(P)-binding Rossmann-like Domain"/>
    <property type="match status" value="1"/>
</dbReference>
<evidence type="ECO:0000256" key="2">
    <source>
        <dbReference type="ARBA" id="ARBA00022963"/>
    </source>
</evidence>
<accession>A0A291M013</accession>
<evidence type="ECO:0000259" key="9">
    <source>
        <dbReference type="Pfam" id="PF00725"/>
    </source>
</evidence>
<proteinExistence type="predicted"/>
<name>A0A291M013_9RHOB</name>
<keyword evidence="6" id="KW-0511">Multifunctional enzyme</keyword>
<dbReference type="GO" id="GO:0003857">
    <property type="term" value="F:(3S)-3-hydroxyacyl-CoA dehydrogenase (NAD+) activity"/>
    <property type="evidence" value="ECO:0007669"/>
    <property type="project" value="UniProtKB-EC"/>
</dbReference>
<dbReference type="SUPFAM" id="SSF52096">
    <property type="entry name" value="ClpP/crotonase"/>
    <property type="match status" value="1"/>
</dbReference>
<dbReference type="CDD" id="cd06558">
    <property type="entry name" value="crotonase-like"/>
    <property type="match status" value="1"/>
</dbReference>
<evidence type="ECO:0000256" key="8">
    <source>
        <dbReference type="SAM" id="MobiDB-lite"/>
    </source>
</evidence>
<dbReference type="SUPFAM" id="SSF48179">
    <property type="entry name" value="6-phosphogluconate dehydrogenase C-terminal domain-like"/>
    <property type="match status" value="2"/>
</dbReference>
<comment type="subcellular location">
    <subcellularLocation>
        <location evidence="1">Peroxisome</location>
    </subcellularLocation>
</comment>
<dbReference type="InterPro" id="IPR029045">
    <property type="entry name" value="ClpP/crotonase-like_dom_sf"/>
</dbReference>
<keyword evidence="3" id="KW-0576">Peroxisome</keyword>
<dbReference type="Proteomes" id="UP000219050">
    <property type="component" value="Chromosome"/>
</dbReference>
<evidence type="ECO:0000313" key="10">
    <source>
        <dbReference type="EMBL" id="ATI42306.1"/>
    </source>
</evidence>
<dbReference type="GO" id="GO:0016042">
    <property type="term" value="P:lipid catabolic process"/>
    <property type="evidence" value="ECO:0007669"/>
    <property type="project" value="UniProtKB-KW"/>
</dbReference>
<dbReference type="EMBL" id="CP021404">
    <property type="protein sequence ID" value="ATI42306.1"/>
    <property type="molecule type" value="Genomic_DNA"/>
</dbReference>